<name>A0A3P6T826_LITSI</name>
<sequence>MILVPHMLPLPLAAHLPAHDSLYDEPPLVDYNFMPYPGMRINDDLMDEPFRADKRKNEFIRFGKRNQFTRFNKRKNEFIRFG</sequence>
<evidence type="ECO:0000313" key="2">
    <source>
        <dbReference type="Proteomes" id="UP000277928"/>
    </source>
</evidence>
<keyword evidence="2" id="KW-1185">Reference proteome</keyword>
<proteinExistence type="predicted"/>
<evidence type="ECO:0000313" key="1">
    <source>
        <dbReference type="EMBL" id="VDK84226.1"/>
    </source>
</evidence>
<organism evidence="1 2">
    <name type="scientific">Litomosoides sigmodontis</name>
    <name type="common">Filarial nematode worm</name>
    <dbReference type="NCBI Taxonomy" id="42156"/>
    <lineage>
        <taxon>Eukaryota</taxon>
        <taxon>Metazoa</taxon>
        <taxon>Ecdysozoa</taxon>
        <taxon>Nematoda</taxon>
        <taxon>Chromadorea</taxon>
        <taxon>Rhabditida</taxon>
        <taxon>Spirurina</taxon>
        <taxon>Spiruromorpha</taxon>
        <taxon>Filarioidea</taxon>
        <taxon>Onchocercidae</taxon>
        <taxon>Litomosoides</taxon>
    </lineage>
</organism>
<reference evidence="1 2" key="1">
    <citation type="submission" date="2018-08" db="EMBL/GenBank/DDBJ databases">
        <authorList>
            <person name="Laetsch R D."/>
            <person name="Stevens L."/>
            <person name="Kumar S."/>
            <person name="Blaxter L. M."/>
        </authorList>
    </citation>
    <scope>NUCLEOTIDE SEQUENCE [LARGE SCALE GENOMIC DNA]</scope>
</reference>
<dbReference type="Proteomes" id="UP000277928">
    <property type="component" value="Unassembled WGS sequence"/>
</dbReference>
<dbReference type="OrthoDB" id="5813613at2759"/>
<gene>
    <name evidence="1" type="ORF">NLS_LOCUS6558</name>
</gene>
<accession>A0A3P6T826</accession>
<protein>
    <submittedName>
        <fullName evidence="1">Uncharacterized protein</fullName>
    </submittedName>
</protein>
<dbReference type="AlphaFoldDB" id="A0A3P6T826"/>
<dbReference type="EMBL" id="UYRX01000589">
    <property type="protein sequence ID" value="VDK84226.1"/>
    <property type="molecule type" value="Genomic_DNA"/>
</dbReference>
<dbReference type="STRING" id="42156.A0A3P6T826"/>